<dbReference type="KEGG" id="pib:BBD41_20315"/>
<dbReference type="EMBL" id="CP016809">
    <property type="protein sequence ID" value="ANY76653.1"/>
    <property type="molecule type" value="Genomic_DNA"/>
</dbReference>
<dbReference type="AlphaFoldDB" id="A0A1B2E9J1"/>
<dbReference type="RefSeq" id="WP_099480715.1">
    <property type="nucleotide sequence ID" value="NZ_CP016809.1"/>
</dbReference>
<dbReference type="GeneID" id="48310624"/>
<proteinExistence type="predicted"/>
<feature type="compositionally biased region" description="Acidic residues" evidence="1">
    <location>
        <begin position="44"/>
        <end position="65"/>
    </location>
</feature>
<organism evidence="2">
    <name type="scientific">Paenibacillus ihbetae</name>
    <dbReference type="NCBI Taxonomy" id="1870820"/>
    <lineage>
        <taxon>Bacteria</taxon>
        <taxon>Bacillati</taxon>
        <taxon>Bacillota</taxon>
        <taxon>Bacilli</taxon>
        <taxon>Bacillales</taxon>
        <taxon>Paenibacillaceae</taxon>
        <taxon>Paenibacillus</taxon>
    </lineage>
</organism>
<sequence>MEPTVCPWCQSEIVWDEEIGPEDTCPHCSNELKGYRTLSISIDREDEETDPEDLEEDLEEHDEESFGISEDEKRELQRIWGSDTENLSSLRTVDKYGEDHDLFAFEEAVEAVLDEQEEVPECFHCREYMLHAGTQRVTEEGFQPAIASLLQGPVLKPPFDMNVYVCPGCFQVQYNLAEDDRLRLIRSLIQKKE</sequence>
<evidence type="ECO:0000256" key="1">
    <source>
        <dbReference type="SAM" id="MobiDB-lite"/>
    </source>
</evidence>
<evidence type="ECO:0000313" key="2">
    <source>
        <dbReference type="EMBL" id="ANY76653.1"/>
    </source>
</evidence>
<gene>
    <name evidence="2" type="ORF">BBD41_20315</name>
</gene>
<accession>A0A1B2E9J1</accession>
<protein>
    <submittedName>
        <fullName evidence="2">Uncharacterized protein</fullName>
    </submittedName>
</protein>
<feature type="region of interest" description="Disordered" evidence="1">
    <location>
        <begin position="41"/>
        <end position="73"/>
    </location>
</feature>
<reference evidence="2" key="1">
    <citation type="submission" date="2016-08" db="EMBL/GenBank/DDBJ databases">
        <title>Complete Genome Seqeunce of Paenibacillus sp. nov. IHBB 9852 from high altitute lake of Indian trans-Himalayas.</title>
        <authorList>
            <person name="Kiran S."/>
            <person name="Swarnkar M.K."/>
            <person name="Rana A."/>
            <person name="Tewari R."/>
            <person name="Gulati A."/>
        </authorList>
    </citation>
    <scope>NUCLEOTIDE SEQUENCE [LARGE SCALE GENOMIC DNA]</scope>
    <source>
        <strain evidence="2">IHBB 9852</strain>
    </source>
</reference>
<name>A0A1B2E9J1_9BACL</name>